<dbReference type="InterPro" id="IPR045054">
    <property type="entry name" value="P4HA-like"/>
</dbReference>
<comment type="caution">
    <text evidence="3">The sequence shown here is derived from an EMBL/GenBank/DDBJ whole genome shotgun (WGS) entry which is preliminary data.</text>
</comment>
<sequence length="330" mass="37001">MLIEMAEGSGFGSTGYEAVRRSCAEWQELLLKQDHVAQNASRIVKAGVQTAFKGDSGNLKLDPAALFERLPDSAKSGLGIEDAEAWCKYVVRVSGARGNARLQTVDYGLAEKLYGRIQHFFPKLMWMKDHNKSGGEHGKVKFWVLTGLNEGFRWIKYEETTRFAPHLDKPFVRNANEISLFTINLFLNQHEPVEEPSNILLGGATRFFGDFDAENEAALRDKADQDADNAAILSLKPETGTASVFRQTPGARILHDGEEVVTGVKYLLRTDVMYKAFDLEQEEALEAFTTREEQDLMRQLCAYVEAKAPKRVIAEVEERLGMQIRSTCDS</sequence>
<dbReference type="Proteomes" id="UP001190700">
    <property type="component" value="Unassembled WGS sequence"/>
</dbReference>
<dbReference type="GO" id="GO:0046872">
    <property type="term" value="F:metal ion binding"/>
    <property type="evidence" value="ECO:0007669"/>
    <property type="project" value="UniProtKB-KW"/>
</dbReference>
<keyword evidence="2" id="KW-0408">Iron</keyword>
<evidence type="ECO:0000256" key="1">
    <source>
        <dbReference type="ARBA" id="ARBA00022723"/>
    </source>
</evidence>
<accession>A0AAE0FVI6</accession>
<proteinExistence type="predicted"/>
<dbReference type="Gene3D" id="2.60.120.620">
    <property type="entry name" value="q2cbj1_9rhob like domain"/>
    <property type="match status" value="1"/>
</dbReference>
<organism evidence="3 4">
    <name type="scientific">Cymbomonas tetramitiformis</name>
    <dbReference type="NCBI Taxonomy" id="36881"/>
    <lineage>
        <taxon>Eukaryota</taxon>
        <taxon>Viridiplantae</taxon>
        <taxon>Chlorophyta</taxon>
        <taxon>Pyramimonadophyceae</taxon>
        <taxon>Pyramimonadales</taxon>
        <taxon>Pyramimonadaceae</taxon>
        <taxon>Cymbomonas</taxon>
    </lineage>
</organism>
<evidence type="ECO:0000256" key="2">
    <source>
        <dbReference type="ARBA" id="ARBA00023004"/>
    </source>
</evidence>
<name>A0AAE0FVI6_9CHLO</name>
<dbReference type="PANTHER" id="PTHR10869:SF241">
    <property type="entry name" value="FE2OG DIOXYGENASE DOMAIN-CONTAINING PROTEIN"/>
    <property type="match status" value="1"/>
</dbReference>
<evidence type="ECO:0000313" key="3">
    <source>
        <dbReference type="EMBL" id="KAK3266789.1"/>
    </source>
</evidence>
<protein>
    <submittedName>
        <fullName evidence="3">Uncharacterized protein</fullName>
    </submittedName>
</protein>
<dbReference type="GO" id="GO:0005783">
    <property type="term" value="C:endoplasmic reticulum"/>
    <property type="evidence" value="ECO:0007669"/>
    <property type="project" value="TreeGrafter"/>
</dbReference>
<dbReference type="AlphaFoldDB" id="A0AAE0FVI6"/>
<keyword evidence="4" id="KW-1185">Reference proteome</keyword>
<dbReference type="EMBL" id="LGRX02012829">
    <property type="protein sequence ID" value="KAK3266789.1"/>
    <property type="molecule type" value="Genomic_DNA"/>
</dbReference>
<reference evidence="3 4" key="1">
    <citation type="journal article" date="2015" name="Genome Biol. Evol.">
        <title>Comparative Genomics of a Bacterivorous Green Alga Reveals Evolutionary Causalities and Consequences of Phago-Mixotrophic Mode of Nutrition.</title>
        <authorList>
            <person name="Burns J.A."/>
            <person name="Paasch A."/>
            <person name="Narechania A."/>
            <person name="Kim E."/>
        </authorList>
    </citation>
    <scope>NUCLEOTIDE SEQUENCE [LARGE SCALE GENOMIC DNA]</scope>
    <source>
        <strain evidence="3 4">PLY_AMNH</strain>
    </source>
</reference>
<keyword evidence="1" id="KW-0479">Metal-binding</keyword>
<dbReference type="PANTHER" id="PTHR10869">
    <property type="entry name" value="PROLYL 4-HYDROXYLASE ALPHA SUBUNIT"/>
    <property type="match status" value="1"/>
</dbReference>
<evidence type="ECO:0000313" key="4">
    <source>
        <dbReference type="Proteomes" id="UP001190700"/>
    </source>
</evidence>
<dbReference type="GO" id="GO:0004656">
    <property type="term" value="F:procollagen-proline 4-dioxygenase activity"/>
    <property type="evidence" value="ECO:0007669"/>
    <property type="project" value="TreeGrafter"/>
</dbReference>
<gene>
    <name evidence="3" type="ORF">CYMTET_24616</name>
</gene>